<dbReference type="GO" id="GO:0004791">
    <property type="term" value="F:thioredoxin-disulfide reductase (NADPH) activity"/>
    <property type="evidence" value="ECO:0007669"/>
    <property type="project" value="InterPro"/>
</dbReference>
<protein>
    <submittedName>
        <fullName evidence="2">Nucleoredoxin, putative</fullName>
    </submittedName>
</protein>
<dbReference type="PANTHER" id="PTHR46472:SF1">
    <property type="entry name" value="NUCLEOREDOXIN"/>
    <property type="match status" value="1"/>
</dbReference>
<keyword evidence="3" id="KW-1185">Reference proteome</keyword>
<dbReference type="VEuPathDB" id="ToxoDB:ETH_00024370"/>
<evidence type="ECO:0000259" key="1">
    <source>
        <dbReference type="PROSITE" id="PS51352"/>
    </source>
</evidence>
<dbReference type="OrthoDB" id="346079at2759"/>
<dbReference type="InterPro" id="IPR045870">
    <property type="entry name" value="TryX_NRX_thioredoxin_dom"/>
</dbReference>
<dbReference type="Gene3D" id="3.40.30.10">
    <property type="entry name" value="Glutaredoxin"/>
    <property type="match status" value="2"/>
</dbReference>
<dbReference type="GeneID" id="25253986"/>
<evidence type="ECO:0000313" key="2">
    <source>
        <dbReference type="EMBL" id="CDJ39906.1"/>
    </source>
</evidence>
<dbReference type="InterPro" id="IPR036249">
    <property type="entry name" value="Thioredoxin-like_sf"/>
</dbReference>
<dbReference type="InterPro" id="IPR013766">
    <property type="entry name" value="Thioredoxin_domain"/>
</dbReference>
<dbReference type="Proteomes" id="UP000030747">
    <property type="component" value="Unassembled WGS sequence"/>
</dbReference>
<dbReference type="GO" id="GO:0005634">
    <property type="term" value="C:nucleus"/>
    <property type="evidence" value="ECO:0007669"/>
    <property type="project" value="TreeGrafter"/>
</dbReference>
<sequence length="453" mass="50686">MPWHAVPFDDSEGRARLRSLYRRFRVSSLPHIVLLEDNGRVLNPQAYSSMLADPLGFPWPKKDPLQLLGDKLIDNKGEAVDPSSLAGKTVGIYFSASWCGPCRNFTPKLSETVKKLKERGEPVEVVFVSNDRDEESFKNYFSKMDWLAVPFSRAATRALAQDALGVRSLPTLIWVSPRGEILTRRGVSAILRDGEGAQFPWKEKPVRDIDEALEIVAEEPVVLAFLDLADEETQRETLKVLEEAAVSLKATETGTSVGPVPQFLTAKGSSPRTSALRHICKEGLSPSSYAKSKVSLLILDIYSQKVYAFPHGNREVTKENVLEFVTKFRNDELEGKPITLPETQRDSYGVSYGVPPVAPRRVPRGPLHHVQEAVGYYIAHPSFAFLHVLAPSRGRDEDFGRETEKGDIVSYLLQFPCQGMLVSLLWELGCRLSKAVGREHRTIRSVVRFGWDK</sequence>
<dbReference type="EMBL" id="HG674763">
    <property type="protein sequence ID" value="CDJ39906.1"/>
    <property type="molecule type" value="Genomic_DNA"/>
</dbReference>
<reference evidence="2" key="1">
    <citation type="submission" date="2013-10" db="EMBL/GenBank/DDBJ databases">
        <title>Genomic analysis of the causative agents of coccidiosis in chickens.</title>
        <authorList>
            <person name="Reid A.J."/>
            <person name="Blake D."/>
            <person name="Billington K."/>
            <person name="Browne H."/>
            <person name="Dunn M."/>
            <person name="Hung S."/>
            <person name="Kawahara F."/>
            <person name="Miranda-Saavedra D."/>
            <person name="Mourier T."/>
            <person name="Nagra H."/>
            <person name="Otto T.D."/>
            <person name="Rawlings N."/>
            <person name="Sanchez A."/>
            <person name="Sanders M."/>
            <person name="Subramaniam C."/>
            <person name="Tay Y."/>
            <person name="Dear P."/>
            <person name="Doerig C."/>
            <person name="Gruber A."/>
            <person name="Parkinson J."/>
            <person name="Shirley M."/>
            <person name="Wan K.L."/>
            <person name="Berriman M."/>
            <person name="Tomley F."/>
            <person name="Pain A."/>
        </authorList>
    </citation>
    <scope>NUCLEOTIDE SEQUENCE [LARGE SCALE GENOMIC DNA]</scope>
    <source>
        <strain evidence="2">Houghton</strain>
    </source>
</reference>
<proteinExistence type="predicted"/>
<dbReference type="GO" id="GO:0030178">
    <property type="term" value="P:negative regulation of Wnt signaling pathway"/>
    <property type="evidence" value="ECO:0007669"/>
    <property type="project" value="TreeGrafter"/>
</dbReference>
<dbReference type="RefSeq" id="XP_013230659.1">
    <property type="nucleotide sequence ID" value="XM_013375205.1"/>
</dbReference>
<name>U6KPM3_EIMTE</name>
<gene>
    <name evidence="2" type="ORF">ETH_00024370</name>
</gene>
<feature type="domain" description="Thioredoxin" evidence="1">
    <location>
        <begin position="66"/>
        <end position="214"/>
    </location>
</feature>
<dbReference type="CDD" id="cd03009">
    <property type="entry name" value="TryX_like_TryX_NRX"/>
    <property type="match status" value="1"/>
</dbReference>
<dbReference type="AlphaFoldDB" id="U6KPM3"/>
<dbReference type="PANTHER" id="PTHR46472">
    <property type="entry name" value="NUCLEOREDOXIN"/>
    <property type="match status" value="1"/>
</dbReference>
<evidence type="ECO:0000313" key="3">
    <source>
        <dbReference type="Proteomes" id="UP000030747"/>
    </source>
</evidence>
<dbReference type="Pfam" id="PF13905">
    <property type="entry name" value="Thioredoxin_8"/>
    <property type="match status" value="1"/>
</dbReference>
<dbReference type="SUPFAM" id="SSF52833">
    <property type="entry name" value="Thioredoxin-like"/>
    <property type="match status" value="1"/>
</dbReference>
<dbReference type="VEuPathDB" id="ToxoDB:ETH2_1565500"/>
<accession>U6KPM3</accession>
<reference evidence="2" key="2">
    <citation type="submission" date="2013-10" db="EMBL/GenBank/DDBJ databases">
        <authorList>
            <person name="Aslett M."/>
        </authorList>
    </citation>
    <scope>NUCLEOTIDE SEQUENCE [LARGE SCALE GENOMIC DNA]</scope>
    <source>
        <strain evidence="2">Houghton</strain>
    </source>
</reference>
<organism evidence="2 3">
    <name type="scientific">Eimeria tenella</name>
    <name type="common">Coccidian parasite</name>
    <dbReference type="NCBI Taxonomy" id="5802"/>
    <lineage>
        <taxon>Eukaryota</taxon>
        <taxon>Sar</taxon>
        <taxon>Alveolata</taxon>
        <taxon>Apicomplexa</taxon>
        <taxon>Conoidasida</taxon>
        <taxon>Coccidia</taxon>
        <taxon>Eucoccidiorida</taxon>
        <taxon>Eimeriorina</taxon>
        <taxon>Eimeriidae</taxon>
        <taxon>Eimeria</taxon>
    </lineage>
</organism>
<dbReference type="PROSITE" id="PS51352">
    <property type="entry name" value="THIOREDOXIN_2"/>
    <property type="match status" value="1"/>
</dbReference>
<dbReference type="InterPro" id="IPR012336">
    <property type="entry name" value="Thioredoxin-like_fold"/>
</dbReference>
<dbReference type="GO" id="GO:0031397">
    <property type="term" value="P:negative regulation of protein ubiquitination"/>
    <property type="evidence" value="ECO:0007669"/>
    <property type="project" value="TreeGrafter"/>
</dbReference>